<dbReference type="Pfam" id="PF25399">
    <property type="entry name" value="DeaD_dimer"/>
    <property type="match status" value="1"/>
</dbReference>
<feature type="region of interest" description="Disordered" evidence="10">
    <location>
        <begin position="427"/>
        <end position="490"/>
    </location>
</feature>
<dbReference type="SUPFAM" id="SSF52540">
    <property type="entry name" value="P-loop containing nucleoside triphosphate hydrolases"/>
    <property type="match status" value="1"/>
</dbReference>
<evidence type="ECO:0000256" key="4">
    <source>
        <dbReference type="ARBA" id="ARBA00022806"/>
    </source>
</evidence>
<evidence type="ECO:0000256" key="3">
    <source>
        <dbReference type="ARBA" id="ARBA00022801"/>
    </source>
</evidence>
<organism evidence="14 15">
    <name type="scientific">Alkalibacterium iburiense</name>
    <dbReference type="NCBI Taxonomy" id="290589"/>
    <lineage>
        <taxon>Bacteria</taxon>
        <taxon>Bacillati</taxon>
        <taxon>Bacillota</taxon>
        <taxon>Bacilli</taxon>
        <taxon>Lactobacillales</taxon>
        <taxon>Carnobacteriaceae</taxon>
        <taxon>Alkalibacterium</taxon>
    </lineage>
</organism>
<evidence type="ECO:0000256" key="9">
    <source>
        <dbReference type="PROSITE-ProRule" id="PRU00552"/>
    </source>
</evidence>
<evidence type="ECO:0000313" key="15">
    <source>
        <dbReference type="Proteomes" id="UP001501166"/>
    </source>
</evidence>
<dbReference type="EMBL" id="BAAACW010000094">
    <property type="protein sequence ID" value="GAA0363186.1"/>
    <property type="molecule type" value="Genomic_DNA"/>
</dbReference>
<dbReference type="InterPro" id="IPR000629">
    <property type="entry name" value="RNA-helicase_DEAD-box_CS"/>
</dbReference>
<dbReference type="InterPro" id="IPR011545">
    <property type="entry name" value="DEAD/DEAH_box_helicase_dom"/>
</dbReference>
<dbReference type="Pfam" id="PF00271">
    <property type="entry name" value="Helicase_C"/>
    <property type="match status" value="1"/>
</dbReference>
<comment type="subcellular location">
    <subcellularLocation>
        <location evidence="8">Cytoplasm</location>
    </subcellularLocation>
</comment>
<dbReference type="CDD" id="cd18787">
    <property type="entry name" value="SF2_C_DEAD"/>
    <property type="match status" value="1"/>
</dbReference>
<proteinExistence type="inferred from homology"/>
<dbReference type="SMART" id="SM00487">
    <property type="entry name" value="DEXDc"/>
    <property type="match status" value="1"/>
</dbReference>
<feature type="domain" description="Helicase C-terminal" evidence="12">
    <location>
        <begin position="213"/>
        <end position="373"/>
    </location>
</feature>
<keyword evidence="2 8" id="KW-0547">Nucleotide-binding</keyword>
<evidence type="ECO:0000256" key="8">
    <source>
        <dbReference type="HAMAP-Rule" id="MF_01493"/>
    </source>
</evidence>
<reference evidence="14 15" key="1">
    <citation type="journal article" date="2019" name="Int. J. Syst. Evol. Microbiol.">
        <title>The Global Catalogue of Microorganisms (GCM) 10K type strain sequencing project: providing services to taxonomists for standard genome sequencing and annotation.</title>
        <authorList>
            <consortium name="The Broad Institute Genomics Platform"/>
            <consortium name="The Broad Institute Genome Sequencing Center for Infectious Disease"/>
            <person name="Wu L."/>
            <person name="Ma J."/>
        </authorList>
    </citation>
    <scope>NUCLEOTIDE SEQUENCE [LARGE SCALE GENOMIC DNA]</scope>
    <source>
        <strain evidence="14 15">JCM 12662</strain>
    </source>
</reference>
<dbReference type="PROSITE" id="PS51195">
    <property type="entry name" value="Q_MOTIF"/>
    <property type="match status" value="1"/>
</dbReference>
<dbReference type="PROSITE" id="PS51194">
    <property type="entry name" value="HELICASE_CTER"/>
    <property type="match status" value="1"/>
</dbReference>
<dbReference type="PROSITE" id="PS51192">
    <property type="entry name" value="HELICASE_ATP_BIND_1"/>
    <property type="match status" value="1"/>
</dbReference>
<dbReference type="SMART" id="SM00490">
    <property type="entry name" value="HELICc"/>
    <property type="match status" value="1"/>
</dbReference>
<evidence type="ECO:0000256" key="7">
    <source>
        <dbReference type="ARBA" id="ARBA00023016"/>
    </source>
</evidence>
<keyword evidence="6 8" id="KW-0694">RNA-binding</keyword>
<feature type="domain" description="DEAD-box RNA helicase Q" evidence="13">
    <location>
        <begin position="1"/>
        <end position="29"/>
    </location>
</feature>
<dbReference type="Gene3D" id="3.40.50.300">
    <property type="entry name" value="P-loop containing nucleotide triphosphate hydrolases"/>
    <property type="match status" value="2"/>
</dbReference>
<feature type="compositionally biased region" description="Low complexity" evidence="10">
    <location>
        <begin position="453"/>
        <end position="469"/>
    </location>
</feature>
<comment type="caution">
    <text evidence="14">The sequence shown here is derived from an EMBL/GenBank/DDBJ whole genome shotgun (WGS) entry which is preliminary data.</text>
</comment>
<comment type="subunit">
    <text evidence="8">Oligomerizes, may be a member of the RNA degradosome.</text>
</comment>
<dbReference type="GO" id="GO:0004386">
    <property type="term" value="F:helicase activity"/>
    <property type="evidence" value="ECO:0007669"/>
    <property type="project" value="UniProtKB-KW"/>
</dbReference>
<keyword evidence="7 8" id="KW-0346">Stress response</keyword>
<accession>A0ABN0XFZ4</accession>
<name>A0ABN0XFZ4_9LACT</name>
<dbReference type="InterPro" id="IPR014001">
    <property type="entry name" value="Helicase_ATP-bd"/>
</dbReference>
<comment type="similarity">
    <text evidence="8">Belongs to the DEAD box helicase family. CshA subfamily.</text>
</comment>
<evidence type="ECO:0000256" key="5">
    <source>
        <dbReference type="ARBA" id="ARBA00022840"/>
    </source>
</evidence>
<dbReference type="PANTHER" id="PTHR47963:SF5">
    <property type="entry name" value="DEAD-BOX ATP-DEPENDENT RNA HELICASE CSHA"/>
    <property type="match status" value="1"/>
</dbReference>
<dbReference type="InterPro" id="IPR057325">
    <property type="entry name" value="DeaD_dimer"/>
</dbReference>
<evidence type="ECO:0000256" key="1">
    <source>
        <dbReference type="ARBA" id="ARBA00022490"/>
    </source>
</evidence>
<dbReference type="EC" id="3.6.4.13" evidence="8"/>
<dbReference type="InterPro" id="IPR027417">
    <property type="entry name" value="P-loop_NTPase"/>
</dbReference>
<keyword evidence="5 8" id="KW-0067">ATP-binding</keyword>
<dbReference type="InterPro" id="IPR050547">
    <property type="entry name" value="DEAD_box_RNA_helicases"/>
</dbReference>
<dbReference type="CDD" id="cd00268">
    <property type="entry name" value="DEADc"/>
    <property type="match status" value="1"/>
</dbReference>
<evidence type="ECO:0000256" key="2">
    <source>
        <dbReference type="ARBA" id="ARBA00022741"/>
    </source>
</evidence>
<keyword evidence="3 8" id="KW-0378">Hydrolase</keyword>
<comment type="function">
    <text evidence="8">DEAD-box RNA helicase possibly involved in RNA degradation. Unwinds dsRNA in both 5'- and 3'-directions, has RNA-dependent ATPase activity.</text>
</comment>
<evidence type="ECO:0000313" key="14">
    <source>
        <dbReference type="EMBL" id="GAA0363186.1"/>
    </source>
</evidence>
<gene>
    <name evidence="8" type="primary">cshA</name>
    <name evidence="14" type="ORF">GCM10008932_14530</name>
</gene>
<dbReference type="InterPro" id="IPR044742">
    <property type="entry name" value="DEAD/DEAH_RhlB"/>
</dbReference>
<dbReference type="RefSeq" id="WP_343755198.1">
    <property type="nucleotide sequence ID" value="NZ_BAAACW010000094.1"/>
</dbReference>
<evidence type="ECO:0000259" key="12">
    <source>
        <dbReference type="PROSITE" id="PS51194"/>
    </source>
</evidence>
<feature type="compositionally biased region" description="Basic residues" evidence="10">
    <location>
        <begin position="481"/>
        <end position="490"/>
    </location>
</feature>
<evidence type="ECO:0000259" key="13">
    <source>
        <dbReference type="PROSITE" id="PS51195"/>
    </source>
</evidence>
<dbReference type="HAMAP" id="MF_01493">
    <property type="entry name" value="DEAD_helicase_CshA"/>
    <property type="match status" value="1"/>
</dbReference>
<evidence type="ECO:0000256" key="10">
    <source>
        <dbReference type="SAM" id="MobiDB-lite"/>
    </source>
</evidence>
<dbReference type="Proteomes" id="UP001501166">
    <property type="component" value="Unassembled WGS sequence"/>
</dbReference>
<evidence type="ECO:0000256" key="6">
    <source>
        <dbReference type="ARBA" id="ARBA00022884"/>
    </source>
</evidence>
<feature type="domain" description="Helicase ATP-binding" evidence="11">
    <location>
        <begin position="32"/>
        <end position="202"/>
    </location>
</feature>
<keyword evidence="15" id="KW-1185">Reference proteome</keyword>
<feature type="short sequence motif" description="Q motif" evidence="9">
    <location>
        <begin position="1"/>
        <end position="29"/>
    </location>
</feature>
<dbReference type="InterPro" id="IPR001650">
    <property type="entry name" value="Helicase_C-like"/>
</dbReference>
<comment type="catalytic activity">
    <reaction evidence="8">
        <text>ATP + H2O = ADP + phosphate + H(+)</text>
        <dbReference type="Rhea" id="RHEA:13065"/>
        <dbReference type="ChEBI" id="CHEBI:15377"/>
        <dbReference type="ChEBI" id="CHEBI:15378"/>
        <dbReference type="ChEBI" id="CHEBI:30616"/>
        <dbReference type="ChEBI" id="CHEBI:43474"/>
        <dbReference type="ChEBI" id="CHEBI:456216"/>
        <dbReference type="EC" id="3.6.4.13"/>
    </reaction>
</comment>
<dbReference type="PROSITE" id="PS00039">
    <property type="entry name" value="DEAD_ATP_HELICASE"/>
    <property type="match status" value="1"/>
</dbReference>
<protein>
    <recommendedName>
        <fullName evidence="8">DEAD-box ATP-dependent RNA helicase CshA</fullName>
        <ecNumber evidence="8">3.6.4.13</ecNumber>
    </recommendedName>
</protein>
<evidence type="ECO:0000259" key="11">
    <source>
        <dbReference type="PROSITE" id="PS51192"/>
    </source>
</evidence>
<dbReference type="InterPro" id="IPR030880">
    <property type="entry name" value="DEAD_helicase_CshA"/>
</dbReference>
<dbReference type="PANTHER" id="PTHR47963">
    <property type="entry name" value="DEAD-BOX ATP-DEPENDENT RNA HELICASE 47, MITOCHONDRIAL"/>
    <property type="match status" value="1"/>
</dbReference>
<keyword evidence="4 8" id="KW-0347">Helicase</keyword>
<sequence length="490" mass="54451">MKFNELDLIPELLTAVKNMGFEETTPIQAQTIPLALEGKDVIGQAQTGTGKTAAFGLPMLQKIDLSNRVVQGLVIAPTRELAIQTQEEIFRLSREKRARVTCVYGGADIGRQIKQIKNGAQIVVGTPGRMLDLIRRKALKLNQVETLVLDEADEMLNMGFIEDIESIISEVPEQRQTLLFSATMPDPIKRIAERFMKQPETVRIKTKTLSAATIDQYFTKARDNEKFDIMTRLIDVQNPTSAIMFARTKKRVDELSKGLEMRGYVAEGIHGDLTQGKRMSVLRDFKKGAIDILVATDVAARGLDVSGLTHVYNYDIPQDPESYVHRIGRTGRAGEEGVSVTFVTPSEMGYLRTIENLTKQPMTPLRPPTNDEALESQLQTAMTDIEKSIEENGLAKYQNAAEKLLSSYSAEDLAAALVKSMVKDPTEVPVQISPQRPLPNKDRGRKGRGKGKGNYSNKRNSNRGGNRNYSGKKRSGDKGGRRSNRRSNKS</sequence>
<dbReference type="Pfam" id="PF00270">
    <property type="entry name" value="DEAD"/>
    <property type="match status" value="1"/>
</dbReference>
<dbReference type="InterPro" id="IPR014014">
    <property type="entry name" value="RNA_helicase_DEAD_Q_motif"/>
</dbReference>
<keyword evidence="1 8" id="KW-0963">Cytoplasm</keyword>